<dbReference type="AlphaFoldDB" id="A0A7R9MQI2"/>
<dbReference type="EMBL" id="OC951827">
    <property type="protein sequence ID" value="CAD7664230.1"/>
    <property type="molecule type" value="Genomic_DNA"/>
</dbReference>
<dbReference type="PANTHER" id="PTHR10342">
    <property type="entry name" value="ARYLSULFATASE"/>
    <property type="match status" value="1"/>
</dbReference>
<gene>
    <name evidence="7" type="ORF">ONB1V03_LOCUS20788</name>
</gene>
<dbReference type="InterPro" id="IPR017850">
    <property type="entry name" value="Alkaline_phosphatase_core_sf"/>
</dbReference>
<accession>A0A7R9MQI2</accession>
<keyword evidence="8" id="KW-1185">Reference proteome</keyword>
<evidence type="ECO:0000313" key="8">
    <source>
        <dbReference type="Proteomes" id="UP000728032"/>
    </source>
</evidence>
<organism evidence="7">
    <name type="scientific">Oppiella nova</name>
    <dbReference type="NCBI Taxonomy" id="334625"/>
    <lineage>
        <taxon>Eukaryota</taxon>
        <taxon>Metazoa</taxon>
        <taxon>Ecdysozoa</taxon>
        <taxon>Arthropoda</taxon>
        <taxon>Chelicerata</taxon>
        <taxon>Arachnida</taxon>
        <taxon>Acari</taxon>
        <taxon>Acariformes</taxon>
        <taxon>Sarcoptiformes</taxon>
        <taxon>Oribatida</taxon>
        <taxon>Brachypylina</taxon>
        <taxon>Oppioidea</taxon>
        <taxon>Oppiidae</taxon>
        <taxon>Oppiella</taxon>
    </lineage>
</organism>
<protein>
    <recommendedName>
        <fullName evidence="6">Sulfatase N-terminal domain-containing protein</fullName>
    </recommendedName>
</protein>
<keyword evidence="4" id="KW-0106">Calcium</keyword>
<comment type="cofactor">
    <cofactor evidence="1">
        <name>Ca(2+)</name>
        <dbReference type="ChEBI" id="CHEBI:29108"/>
    </cofactor>
</comment>
<dbReference type="GO" id="GO:0046872">
    <property type="term" value="F:metal ion binding"/>
    <property type="evidence" value="ECO:0007669"/>
    <property type="project" value="UniProtKB-KW"/>
</dbReference>
<dbReference type="EMBL" id="CAJPVJ010037002">
    <property type="protein sequence ID" value="CAG2181367.1"/>
    <property type="molecule type" value="Genomic_DNA"/>
</dbReference>
<evidence type="ECO:0000256" key="4">
    <source>
        <dbReference type="ARBA" id="ARBA00022837"/>
    </source>
</evidence>
<feature type="domain" description="Sulfatase N-terminal" evidence="6">
    <location>
        <begin position="1"/>
        <end position="51"/>
    </location>
</feature>
<dbReference type="Proteomes" id="UP000728032">
    <property type="component" value="Unassembled WGS sequence"/>
</dbReference>
<dbReference type="Pfam" id="PF00884">
    <property type="entry name" value="Sulfatase"/>
    <property type="match status" value="1"/>
</dbReference>
<dbReference type="SUPFAM" id="SSF53649">
    <property type="entry name" value="Alkaline phosphatase-like"/>
    <property type="match status" value="1"/>
</dbReference>
<comment type="similarity">
    <text evidence="2">Belongs to the sulfatase family.</text>
</comment>
<dbReference type="InterPro" id="IPR047115">
    <property type="entry name" value="ARSB"/>
</dbReference>
<evidence type="ECO:0000256" key="2">
    <source>
        <dbReference type="ARBA" id="ARBA00008779"/>
    </source>
</evidence>
<evidence type="ECO:0000256" key="3">
    <source>
        <dbReference type="ARBA" id="ARBA00022723"/>
    </source>
</evidence>
<proteinExistence type="inferred from homology"/>
<evidence type="ECO:0000313" key="7">
    <source>
        <dbReference type="EMBL" id="CAD7664230.1"/>
    </source>
</evidence>
<name>A0A7R9MQI2_9ACAR</name>
<sequence length="109" mass="12134">MADDMGWADVGYHSDHILTPNIDTLAADGVVLNNFYVQPVCNPSRGALLTGKWHLGFMNREYTPTYRGFDSHVVVAMISAITWMSSQTHPELIQHIISPTDAFISSVNR</sequence>
<evidence type="ECO:0000256" key="5">
    <source>
        <dbReference type="ARBA" id="ARBA00023180"/>
    </source>
</evidence>
<dbReference type="GO" id="GO:0008484">
    <property type="term" value="F:sulfuric ester hydrolase activity"/>
    <property type="evidence" value="ECO:0007669"/>
    <property type="project" value="InterPro"/>
</dbReference>
<evidence type="ECO:0000256" key="1">
    <source>
        <dbReference type="ARBA" id="ARBA00001913"/>
    </source>
</evidence>
<evidence type="ECO:0000259" key="6">
    <source>
        <dbReference type="Pfam" id="PF00884"/>
    </source>
</evidence>
<dbReference type="InterPro" id="IPR000917">
    <property type="entry name" value="Sulfatase_N"/>
</dbReference>
<keyword evidence="5" id="KW-0325">Glycoprotein</keyword>
<dbReference type="PANTHER" id="PTHR10342:SF274">
    <property type="entry name" value="ARYLSULFATASE B"/>
    <property type="match status" value="1"/>
</dbReference>
<dbReference type="Gene3D" id="3.40.720.10">
    <property type="entry name" value="Alkaline Phosphatase, subunit A"/>
    <property type="match status" value="2"/>
</dbReference>
<keyword evidence="3" id="KW-0479">Metal-binding</keyword>
<dbReference type="OrthoDB" id="6497808at2759"/>
<reference evidence="7" key="1">
    <citation type="submission" date="2020-11" db="EMBL/GenBank/DDBJ databases">
        <authorList>
            <person name="Tran Van P."/>
        </authorList>
    </citation>
    <scope>NUCLEOTIDE SEQUENCE</scope>
</reference>